<dbReference type="InterPro" id="IPR011833">
    <property type="entry name" value="Glycg_phsphrylas"/>
</dbReference>
<evidence type="ECO:0000256" key="3">
    <source>
        <dbReference type="ARBA" id="ARBA00006047"/>
    </source>
</evidence>
<evidence type="ECO:0000256" key="2">
    <source>
        <dbReference type="ARBA" id="ARBA00001933"/>
    </source>
</evidence>
<dbReference type="Gene3D" id="3.40.50.2000">
    <property type="entry name" value="Glycogen Phosphorylase B"/>
    <property type="match status" value="2"/>
</dbReference>
<gene>
    <name evidence="10" type="ORF">QQS35_04100</name>
</gene>
<dbReference type="NCBIfam" id="TIGR02093">
    <property type="entry name" value="P_ylase"/>
    <property type="match status" value="1"/>
</dbReference>
<name>A0ABT7L1B9_9BACI</name>
<accession>A0ABT7L1B9</accession>
<comment type="caution">
    <text evidence="10">The sequence shown here is derived from an EMBL/GenBank/DDBJ whole genome shotgun (WGS) entry which is preliminary data.</text>
</comment>
<keyword evidence="7 9" id="KW-0119">Carbohydrate metabolism</keyword>
<dbReference type="PROSITE" id="PS00102">
    <property type="entry name" value="PHOSPHORYLASE"/>
    <property type="match status" value="1"/>
</dbReference>
<dbReference type="EC" id="2.4.1.1" evidence="9"/>
<evidence type="ECO:0000313" key="11">
    <source>
        <dbReference type="Proteomes" id="UP001235343"/>
    </source>
</evidence>
<keyword evidence="11" id="KW-1185">Reference proteome</keyword>
<keyword evidence="5 9" id="KW-0808">Transferase</keyword>
<comment type="function">
    <text evidence="8">Phosphorylase is an important allosteric enzyme in carbohydrate metabolism. Enzymes from different sources differ in their regulatory mechanisms and in their natural substrates. However, all known phosphorylases share catalytic and structural properties.</text>
</comment>
<reference evidence="10 11" key="1">
    <citation type="submission" date="2023-06" db="EMBL/GenBank/DDBJ databases">
        <title>Aquibacillus rhizosphaerae LR5S19.</title>
        <authorList>
            <person name="Sun J.-Q."/>
        </authorList>
    </citation>
    <scope>NUCLEOTIDE SEQUENCE [LARGE SCALE GENOMIC DNA]</scope>
    <source>
        <strain evidence="10 11">LR5S19</strain>
    </source>
</reference>
<evidence type="ECO:0000256" key="5">
    <source>
        <dbReference type="ARBA" id="ARBA00022679"/>
    </source>
</evidence>
<dbReference type="GO" id="GO:0004645">
    <property type="term" value="F:1,4-alpha-oligoglucan phosphorylase activity"/>
    <property type="evidence" value="ECO:0007669"/>
    <property type="project" value="UniProtKB-EC"/>
</dbReference>
<dbReference type="PANTHER" id="PTHR11468:SF3">
    <property type="entry name" value="GLYCOGEN PHOSPHORYLASE, LIVER FORM"/>
    <property type="match status" value="1"/>
</dbReference>
<keyword evidence="4 9" id="KW-0328">Glycosyltransferase</keyword>
<protein>
    <recommendedName>
        <fullName evidence="9">Alpha-1,4 glucan phosphorylase</fullName>
        <ecNumber evidence="9">2.4.1.1</ecNumber>
    </recommendedName>
</protein>
<organism evidence="10 11">
    <name type="scientific">Aquibacillus rhizosphaerae</name>
    <dbReference type="NCBI Taxonomy" id="3051431"/>
    <lineage>
        <taxon>Bacteria</taxon>
        <taxon>Bacillati</taxon>
        <taxon>Bacillota</taxon>
        <taxon>Bacilli</taxon>
        <taxon>Bacillales</taxon>
        <taxon>Bacillaceae</taxon>
        <taxon>Aquibacillus</taxon>
    </lineage>
</organism>
<dbReference type="SUPFAM" id="SSF53756">
    <property type="entry name" value="UDP-Glycosyltransferase/glycogen phosphorylase"/>
    <property type="match status" value="1"/>
</dbReference>
<dbReference type="InterPro" id="IPR000811">
    <property type="entry name" value="Glyco_trans_35"/>
</dbReference>
<evidence type="ECO:0000256" key="1">
    <source>
        <dbReference type="ARBA" id="ARBA00001275"/>
    </source>
</evidence>
<dbReference type="RefSeq" id="WP_285930568.1">
    <property type="nucleotide sequence ID" value="NZ_JASTZU010000018.1"/>
</dbReference>
<evidence type="ECO:0000256" key="7">
    <source>
        <dbReference type="ARBA" id="ARBA00023277"/>
    </source>
</evidence>
<dbReference type="PIRSF" id="PIRSF000460">
    <property type="entry name" value="Pprylas_GlgP"/>
    <property type="match status" value="1"/>
</dbReference>
<evidence type="ECO:0000313" key="10">
    <source>
        <dbReference type="EMBL" id="MDL4839640.1"/>
    </source>
</evidence>
<comment type="function">
    <text evidence="9">Allosteric enzyme that catalyzes the rate-limiting step in glycogen catabolism, the phosphorolytic cleavage of glycogen to produce glucose-1-phosphate, and plays a central role in maintaining cellular and organismal glucose homeostasis.</text>
</comment>
<dbReference type="CDD" id="cd04300">
    <property type="entry name" value="GT35_Glycogen_Phosphorylase"/>
    <property type="match status" value="1"/>
</dbReference>
<dbReference type="Proteomes" id="UP001235343">
    <property type="component" value="Unassembled WGS sequence"/>
</dbReference>
<evidence type="ECO:0000256" key="9">
    <source>
        <dbReference type="RuleBase" id="RU000587"/>
    </source>
</evidence>
<dbReference type="Pfam" id="PF00343">
    <property type="entry name" value="Phosphorylase"/>
    <property type="match status" value="1"/>
</dbReference>
<dbReference type="PANTHER" id="PTHR11468">
    <property type="entry name" value="GLYCOGEN PHOSPHORYLASE"/>
    <property type="match status" value="1"/>
</dbReference>
<evidence type="ECO:0000256" key="6">
    <source>
        <dbReference type="ARBA" id="ARBA00022898"/>
    </source>
</evidence>
<evidence type="ECO:0000256" key="4">
    <source>
        <dbReference type="ARBA" id="ARBA00022676"/>
    </source>
</evidence>
<comment type="similarity">
    <text evidence="3 9">Belongs to the glycogen phosphorylase family.</text>
</comment>
<comment type="catalytic activity">
    <reaction evidence="1 9">
        <text>[(1-&gt;4)-alpha-D-glucosyl](n) + phosphate = [(1-&gt;4)-alpha-D-glucosyl](n-1) + alpha-D-glucose 1-phosphate</text>
        <dbReference type="Rhea" id="RHEA:41732"/>
        <dbReference type="Rhea" id="RHEA-COMP:9584"/>
        <dbReference type="Rhea" id="RHEA-COMP:9586"/>
        <dbReference type="ChEBI" id="CHEBI:15444"/>
        <dbReference type="ChEBI" id="CHEBI:43474"/>
        <dbReference type="ChEBI" id="CHEBI:58601"/>
        <dbReference type="EC" id="2.4.1.1"/>
    </reaction>
</comment>
<comment type="cofactor">
    <cofactor evidence="2 9">
        <name>pyridoxal 5'-phosphate</name>
        <dbReference type="ChEBI" id="CHEBI:597326"/>
    </cofactor>
</comment>
<sequence>MFSNKESFKIAFMDRLVSIHGKDVGATTIADQYYTLGTMVREYASSNWVKTNDVYKNAKTKQVYYLSMEFLLGKLLKNYLYNLDIYQISKDGLKELGIDIEVLMEEEPDAGLGNGGLGRLAADFMDSFASLNLPGHGCGIRYKYGLFEQKIIDGYQVEVPDYWLKEGNVWEVRKSDKAFEVRFGGKVITNTQNRELTFEHIDYEPVLAVPYDMPMVGYKNDTVNTLRLWGAESKMKHVDPADLSGQSYYKVIEYKRRTEAIEEFLYPDDSTEEGKVLRLKQQYFLVSASLQSILERFKRINDNLIDLPDKIAIHTNDTHPVLAIPELMRLLIDNEGLGWEQAWAITTKTISYTNHTILSEALETWPINLFQSLLPRIFMIIEEINERFCTKLWDTYPGDWDKIAKLAILSDDQVKMANLAVIGSHSVNGVSKLHSHILKNQLMKDYKKLMPNKFNNKTNGISHRRWLLVANPGLADIINDAIGRTWIENPKELQELKKYSNDQAFQQELQNVKNRNKKDLANWIYKQEGLVIDPSSIFDVHIKRMHAYKRQLLNLFHIIDLYRRLKENPNLGLTPRTFIFGGKAAPSYYLAKNVVKLINALAKVINQDKTIKNKIKIVFIKNYGVSDAERIIPATDVSEQISTASKEASGTGNMKFMMNGAMTIGTMDGANIEMGEAVGLENMFLFGLKPEEVLGFYKRGDYDVREIYNQDPRLKFILEQLISGPLGREDADFKSIYYSLLHNDEYFVLKDFASYVKAQNKISFAYSNQQEWLSKSILNIANSGEFSSDRTIQEYSKDIWNI</sequence>
<evidence type="ECO:0000256" key="8">
    <source>
        <dbReference type="ARBA" id="ARBA00025174"/>
    </source>
</evidence>
<dbReference type="EMBL" id="JASTZU010000018">
    <property type="protein sequence ID" value="MDL4839640.1"/>
    <property type="molecule type" value="Genomic_DNA"/>
</dbReference>
<proteinExistence type="inferred from homology"/>
<keyword evidence="6 9" id="KW-0663">Pyridoxal phosphate</keyword>
<dbReference type="InterPro" id="IPR035090">
    <property type="entry name" value="Pyridoxal_P_attach_site"/>
</dbReference>